<keyword evidence="2" id="KW-1185">Reference proteome</keyword>
<gene>
    <name evidence="1" type="ORF">QFC21_004174</name>
</gene>
<name>A0ACC2VIT2_9TREE</name>
<comment type="caution">
    <text evidence="1">The sequence shown here is derived from an EMBL/GenBank/DDBJ whole genome shotgun (WGS) entry which is preliminary data.</text>
</comment>
<evidence type="ECO:0000313" key="1">
    <source>
        <dbReference type="EMBL" id="KAJ9099293.1"/>
    </source>
</evidence>
<protein>
    <submittedName>
        <fullName evidence="1">Uncharacterized protein</fullName>
    </submittedName>
</protein>
<dbReference type="EMBL" id="JASBWT010000013">
    <property type="protein sequence ID" value="KAJ9099293.1"/>
    <property type="molecule type" value="Genomic_DNA"/>
</dbReference>
<dbReference type="Proteomes" id="UP001227268">
    <property type="component" value="Unassembled WGS sequence"/>
</dbReference>
<proteinExistence type="predicted"/>
<accession>A0ACC2VIT2</accession>
<evidence type="ECO:0000313" key="2">
    <source>
        <dbReference type="Proteomes" id="UP001227268"/>
    </source>
</evidence>
<organism evidence="1 2">
    <name type="scientific">Naganishia friedmannii</name>
    <dbReference type="NCBI Taxonomy" id="89922"/>
    <lineage>
        <taxon>Eukaryota</taxon>
        <taxon>Fungi</taxon>
        <taxon>Dikarya</taxon>
        <taxon>Basidiomycota</taxon>
        <taxon>Agaricomycotina</taxon>
        <taxon>Tremellomycetes</taxon>
        <taxon>Filobasidiales</taxon>
        <taxon>Filobasidiaceae</taxon>
        <taxon>Naganishia</taxon>
    </lineage>
</organism>
<reference evidence="1" key="1">
    <citation type="submission" date="2023-04" db="EMBL/GenBank/DDBJ databases">
        <title>Draft Genome sequencing of Naganishia species isolated from polar environments using Oxford Nanopore Technology.</title>
        <authorList>
            <person name="Leo P."/>
            <person name="Venkateswaran K."/>
        </authorList>
    </citation>
    <scope>NUCLEOTIDE SEQUENCE</scope>
    <source>
        <strain evidence="1">MNA-CCFEE 5423</strain>
    </source>
</reference>
<sequence length="1114" mass="120413">MIPNREEGIRQGHRLTYVQQEIRAVNHPGDEIVVEQEGIVQDCLDYRLERLLCLAGWTQPRLDQTPDLPKRIQEEIGRFPKEIQRTTFDLEAPCQSCLALQLTKLPESLLSTPLYYRRGKQVRLEAPSPRSPAKQDQASRSVLPARDSFPARPNATTTTNAPITTSSGAVTPVESITSPSRRPSAPAASALKSAPTAKKTGGGTAKKRSESRSGRPANRPKDATARTEQEDKSGNATRTGGGHSAKDKGKASAYTPRVDPAVLNLAKANFALYNAEAMVDKYRVETLELEKAIGVPLKEMAPEDQLQFRQLMTEFGQHRDTAKKERDSVIISFEKALHPYLSKYLDGMLKDMLPVHLAKARSKAEEHKVPDAAAVGTSNQMDTAPIQPPPSPHSAMETEAKSGVQPVTEIQDGPLVQHDTATGSSSKPLPNEGAARNSASEAVDANEVDHALNMAETSVPMEVDVDRPLDSSKAQLVGSPHEEQESVLPLPGHTQADLSNGTSLPPADGVTLNKQDRRKLVGERLKVLEDGLKSTSTTTEELAVKIEKLEEQIANQEEQLYEYLNTQALGNEGRAEDAITHPDSTEDPSKKVATKEAIVETLVSASKIEEAVLETARAALETRLAELARNQDTQMAALAKANEARLLTLRNEIRAEISVEAARAEEAYAGAIQSAEEKASKLETQLATLQAELLSFKEERKAIEELKDNQTTSDQLLKTIRESTLKAQLTESQNRTAFNSKFGELEIRLDAHDAQLKDMKSFPDTKVAWRNDIIDMKDHVIGRVDYVEELAESLRTPEVAAITNSQPTQPSTALQVERQEAAQRTQENPAIRSQAQPPAQTAIQAAQPPQPQPSQLPLHRTAFPVSRQSANQITNPNDRSQYPGLGSLSSSAENLQARLALNRGGGSSLSGSVLLAQPAAAPGHSVFQPAANSLTEYTAGGPNASHPASTSGQNLSSTANQSFGQSWQPARTLQQPQGPVRLSPLHIDDEQGNYQPRSTPMPGRSTSSGSPVPHVNPAPEGTLSSRLNGGGDMRSPVPRPDSTPASTLPLVMRMHNGNGVPNSHGWMQMNSQPNSTGVYPPNGGGSAQQQLPNEASSGGRLRMYAPGDVKPPQS</sequence>